<feature type="compositionally biased region" description="Basic and acidic residues" evidence="1">
    <location>
        <begin position="1"/>
        <end position="10"/>
    </location>
</feature>
<gene>
    <name evidence="3" type="ORF">EPI10_011586</name>
</gene>
<proteinExistence type="predicted"/>
<dbReference type="EMBL" id="SMMG02000004">
    <property type="protein sequence ID" value="KAA3477720.1"/>
    <property type="molecule type" value="Genomic_DNA"/>
</dbReference>
<evidence type="ECO:0000313" key="3">
    <source>
        <dbReference type="EMBL" id="KAA3477720.1"/>
    </source>
</evidence>
<dbReference type="OrthoDB" id="2272416at2759"/>
<dbReference type="PANTHER" id="PTHR34482">
    <property type="entry name" value="DNA DAMAGE-INDUCIBLE PROTEIN 1-LIKE"/>
    <property type="match status" value="1"/>
</dbReference>
<protein>
    <submittedName>
        <fullName evidence="3">Retrotransposon gag domain-containing 1</fullName>
    </submittedName>
</protein>
<reference evidence="4" key="1">
    <citation type="journal article" date="2019" name="Plant Biotechnol. J.">
        <title>Genome sequencing of the Australian wild diploid species Gossypium australe highlights disease resistance and delayed gland morphogenesis.</title>
        <authorList>
            <person name="Cai Y."/>
            <person name="Cai X."/>
            <person name="Wang Q."/>
            <person name="Wang P."/>
            <person name="Zhang Y."/>
            <person name="Cai C."/>
            <person name="Xu Y."/>
            <person name="Wang K."/>
            <person name="Zhou Z."/>
            <person name="Wang C."/>
            <person name="Geng S."/>
            <person name="Li B."/>
            <person name="Dong Q."/>
            <person name="Hou Y."/>
            <person name="Wang H."/>
            <person name="Ai P."/>
            <person name="Liu Z."/>
            <person name="Yi F."/>
            <person name="Sun M."/>
            <person name="An G."/>
            <person name="Cheng J."/>
            <person name="Zhang Y."/>
            <person name="Shi Q."/>
            <person name="Xie Y."/>
            <person name="Shi X."/>
            <person name="Chang Y."/>
            <person name="Huang F."/>
            <person name="Chen Y."/>
            <person name="Hong S."/>
            <person name="Mi L."/>
            <person name="Sun Q."/>
            <person name="Zhang L."/>
            <person name="Zhou B."/>
            <person name="Peng R."/>
            <person name="Zhang X."/>
            <person name="Liu F."/>
        </authorList>
    </citation>
    <scope>NUCLEOTIDE SEQUENCE [LARGE SCALE GENOMIC DNA]</scope>
    <source>
        <strain evidence="4">cv. PA1801</strain>
    </source>
</reference>
<evidence type="ECO:0000259" key="2">
    <source>
        <dbReference type="Pfam" id="PF03732"/>
    </source>
</evidence>
<comment type="caution">
    <text evidence="3">The sequence shown here is derived from an EMBL/GenBank/DDBJ whole genome shotgun (WGS) entry which is preliminary data.</text>
</comment>
<dbReference type="InterPro" id="IPR005162">
    <property type="entry name" value="Retrotrans_gag_dom"/>
</dbReference>
<dbReference type="Pfam" id="PF03732">
    <property type="entry name" value="Retrotrans_gag"/>
    <property type="match status" value="1"/>
</dbReference>
<keyword evidence="4" id="KW-1185">Reference proteome</keyword>
<accession>A0A5B6W7Q8</accession>
<feature type="region of interest" description="Disordered" evidence="1">
    <location>
        <begin position="1"/>
        <end position="32"/>
    </location>
</feature>
<feature type="domain" description="Retrotransposon gag" evidence="2">
    <location>
        <begin position="81"/>
        <end position="153"/>
    </location>
</feature>
<evidence type="ECO:0000313" key="4">
    <source>
        <dbReference type="Proteomes" id="UP000325315"/>
    </source>
</evidence>
<sequence length="172" mass="20059">MDPNRAKADDVESNAPAPAQGTSPSKSRPVTIGQREGAREVFLHMINEWYTEFVRTNLTAQPPSPPPIHQSVLVALQVPRERVNWEFFQDEFRKKYISQRFTDQKHKEFLELKQGRMLVIEYKQKFVRLSKYAQECVSTEAIMCKRFEDGLNEDIRLLVGVLELKEFVVLFD</sequence>
<name>A0A5B6W7Q8_9ROSI</name>
<dbReference type="Proteomes" id="UP000325315">
    <property type="component" value="Unassembled WGS sequence"/>
</dbReference>
<organism evidence="3 4">
    <name type="scientific">Gossypium australe</name>
    <dbReference type="NCBI Taxonomy" id="47621"/>
    <lineage>
        <taxon>Eukaryota</taxon>
        <taxon>Viridiplantae</taxon>
        <taxon>Streptophyta</taxon>
        <taxon>Embryophyta</taxon>
        <taxon>Tracheophyta</taxon>
        <taxon>Spermatophyta</taxon>
        <taxon>Magnoliopsida</taxon>
        <taxon>eudicotyledons</taxon>
        <taxon>Gunneridae</taxon>
        <taxon>Pentapetalae</taxon>
        <taxon>rosids</taxon>
        <taxon>malvids</taxon>
        <taxon>Malvales</taxon>
        <taxon>Malvaceae</taxon>
        <taxon>Malvoideae</taxon>
        <taxon>Gossypium</taxon>
    </lineage>
</organism>
<evidence type="ECO:0000256" key="1">
    <source>
        <dbReference type="SAM" id="MobiDB-lite"/>
    </source>
</evidence>
<dbReference type="PANTHER" id="PTHR34482:SF36">
    <property type="entry name" value="RETROTRANSPOSON GAG DOMAIN-CONTAINING PROTEIN"/>
    <property type="match status" value="1"/>
</dbReference>
<dbReference type="AlphaFoldDB" id="A0A5B6W7Q8"/>